<organism evidence="5">
    <name type="scientific">Treponema denticola H-22</name>
    <dbReference type="NCBI Taxonomy" id="999432"/>
    <lineage>
        <taxon>Bacteria</taxon>
        <taxon>Pseudomonadati</taxon>
        <taxon>Spirochaetota</taxon>
        <taxon>Spirochaetia</taxon>
        <taxon>Spirochaetales</taxon>
        <taxon>Treponemataceae</taxon>
        <taxon>Treponema</taxon>
    </lineage>
</organism>
<dbReference type="Proteomes" id="UP000011705">
    <property type="component" value="Chromosome"/>
</dbReference>
<evidence type="ECO:0000256" key="2">
    <source>
        <dbReference type="ARBA" id="ARBA00023125"/>
    </source>
</evidence>
<keyword evidence="2" id="KW-0238">DNA-binding</keyword>
<dbReference type="HOGENOM" id="CLU_017584_10_0_12"/>
<dbReference type="InterPro" id="IPR000524">
    <property type="entry name" value="Tscrpt_reg_HTH_GntR"/>
</dbReference>
<keyword evidence="1" id="KW-0805">Transcription regulation</keyword>
<comment type="caution">
    <text evidence="5">The sequence shown here is derived from an EMBL/GenBank/DDBJ whole genome shotgun (WGS) entry which is preliminary data.</text>
</comment>
<dbReference type="SMART" id="SM00345">
    <property type="entry name" value="HTH_GNTR"/>
    <property type="match status" value="1"/>
</dbReference>
<evidence type="ECO:0000256" key="3">
    <source>
        <dbReference type="ARBA" id="ARBA00023163"/>
    </source>
</evidence>
<dbReference type="SUPFAM" id="SSF46785">
    <property type="entry name" value="Winged helix' DNA-binding domain"/>
    <property type="match status" value="1"/>
</dbReference>
<dbReference type="GO" id="GO:0003700">
    <property type="term" value="F:DNA-binding transcription factor activity"/>
    <property type="evidence" value="ECO:0007669"/>
    <property type="project" value="InterPro"/>
</dbReference>
<sequence>MKVIYDQNRPIYLQIVEKIKCKIVYGELKPGDKIPSMSDMSVEMDVNPNTIFRVYKQLEGEGITESKRGLGSFVVNEPDLVGKLTEEMADQIILPAIEGLRNLKFSDEQIIESIKSKLE</sequence>
<dbReference type="GO" id="GO:0003677">
    <property type="term" value="F:DNA binding"/>
    <property type="evidence" value="ECO:0007669"/>
    <property type="project" value="UniProtKB-KW"/>
</dbReference>
<dbReference type="PANTHER" id="PTHR38445:SF6">
    <property type="entry name" value="GNTR-FAMILY TRANSCRIPTIONAL REGULATOR"/>
    <property type="match status" value="1"/>
</dbReference>
<keyword evidence="3" id="KW-0804">Transcription</keyword>
<evidence type="ECO:0000259" key="4">
    <source>
        <dbReference type="PROSITE" id="PS50949"/>
    </source>
</evidence>
<dbReference type="CDD" id="cd07377">
    <property type="entry name" value="WHTH_GntR"/>
    <property type="match status" value="1"/>
</dbReference>
<evidence type="ECO:0000256" key="1">
    <source>
        <dbReference type="ARBA" id="ARBA00023015"/>
    </source>
</evidence>
<reference evidence="5" key="1">
    <citation type="submission" date="2012-01" db="EMBL/GenBank/DDBJ databases">
        <title>The Genome Sequence of Treponema denticola H-22.</title>
        <authorList>
            <consortium name="The Broad Institute Genome Sequencing Platform"/>
            <person name="Earl A."/>
            <person name="Ward D."/>
            <person name="Feldgarden M."/>
            <person name="Gevers D."/>
            <person name="Blanton J.M."/>
            <person name="Fenno C.J."/>
            <person name="Baranova O.V."/>
            <person name="Mathney J."/>
            <person name="Dewhirst F.E."/>
            <person name="Izard J."/>
            <person name="Young S.K."/>
            <person name="Zeng Q."/>
            <person name="Gargeya S."/>
            <person name="Fitzgerald M."/>
            <person name="Haas B."/>
            <person name="Abouelleil A."/>
            <person name="Alvarado L."/>
            <person name="Arachchi H.M."/>
            <person name="Berlin A."/>
            <person name="Chapman S.B."/>
            <person name="Gearin G."/>
            <person name="Goldberg J."/>
            <person name="Griggs A."/>
            <person name="Gujja S."/>
            <person name="Hansen M."/>
            <person name="Heiman D."/>
            <person name="Howarth C."/>
            <person name="Larimer J."/>
            <person name="Lui A."/>
            <person name="MacDonald P.J.P."/>
            <person name="McCowen C."/>
            <person name="Montmayeur A."/>
            <person name="Murphy C."/>
            <person name="Neiman D."/>
            <person name="Pearson M."/>
            <person name="Priest M."/>
            <person name="Roberts A."/>
            <person name="Saif S."/>
            <person name="Shea T."/>
            <person name="Sisk P."/>
            <person name="Stolte C."/>
            <person name="Sykes S."/>
            <person name="Wortman J."/>
            <person name="Nusbaum C."/>
            <person name="Birren B."/>
        </authorList>
    </citation>
    <scope>NUCLEOTIDE SEQUENCE [LARGE SCALE GENOMIC DNA]</scope>
    <source>
        <strain evidence="5">H-22</strain>
    </source>
</reference>
<feature type="domain" description="HTH gntR-type" evidence="4">
    <location>
        <begin position="9"/>
        <end position="77"/>
    </location>
</feature>
<gene>
    <name evidence="5" type="ORF">HMPREF9726_01587</name>
</gene>
<name>A0A0E2E4M0_TREDN</name>
<accession>A0A0E2E4M0</accession>
<proteinExistence type="predicted"/>
<dbReference type="PANTHER" id="PTHR38445">
    <property type="entry name" value="HTH-TYPE TRANSCRIPTIONAL REPRESSOR YTRA"/>
    <property type="match status" value="1"/>
</dbReference>
<dbReference type="InterPro" id="IPR036388">
    <property type="entry name" value="WH-like_DNA-bd_sf"/>
</dbReference>
<dbReference type="EMBL" id="AGDV01000012">
    <property type="protein sequence ID" value="EMB33226.1"/>
    <property type="molecule type" value="Genomic_DNA"/>
</dbReference>
<dbReference type="PATRIC" id="fig|999432.5.peg.1646"/>
<dbReference type="AlphaFoldDB" id="A0A0E2E4M0"/>
<dbReference type="Gene3D" id="1.10.10.10">
    <property type="entry name" value="Winged helix-like DNA-binding domain superfamily/Winged helix DNA-binding domain"/>
    <property type="match status" value="1"/>
</dbReference>
<dbReference type="Pfam" id="PF00392">
    <property type="entry name" value="GntR"/>
    <property type="match status" value="1"/>
</dbReference>
<evidence type="ECO:0000313" key="5">
    <source>
        <dbReference type="EMBL" id="EMB33226.1"/>
    </source>
</evidence>
<dbReference type="RefSeq" id="WP_002676436.1">
    <property type="nucleotide sequence ID" value="NZ_CM001795.1"/>
</dbReference>
<protein>
    <recommendedName>
        <fullName evidence="4">HTH gntR-type domain-containing protein</fullName>
    </recommendedName>
</protein>
<dbReference type="InterPro" id="IPR036390">
    <property type="entry name" value="WH_DNA-bd_sf"/>
</dbReference>
<dbReference type="PROSITE" id="PS50949">
    <property type="entry name" value="HTH_GNTR"/>
    <property type="match status" value="1"/>
</dbReference>